<keyword evidence="2" id="KW-0808">Transferase</keyword>
<feature type="domain" description="Arylsulfotransferase N-terminal" evidence="1">
    <location>
        <begin position="4"/>
        <end position="72"/>
    </location>
</feature>
<name>A0A0H4QMV4_9LACO</name>
<dbReference type="AlphaFoldDB" id="A0A0H4QMV4"/>
<sequence>MAIFTTAQEAKVSYTVQGKSSDTSITNTVNGDATMTHQVPIVGLYANKNNDVTLNISYEDGTSDSKTIHIKTNKLSKYVKGAKITVSKNDKSQMDIGDNKLTLIDRTTKEPFAIDANGDVRWYTKNYSQHTFEELSNGHILILTKKDINSPAYNDLIETDYLGRVYKEYNFKNKTKSSDSANNGENDETTLIHHDILELPNHDLLATVSDGSEYKEDVMVQISHKTGKVVKVIDLKQLLPNSLYKHFKKGSDGKNDWFHQNSLEYDTNDDSILISGRNQDMILKIDFATNKIIWIYSGKKKSTWPKEYRDKILTPTKGTSITGGQHALTRLSDQDGNPDSEDILLYDNNQNVTNGDKDASGKYSQAVQYHINTKKMTIDETWAYGKRIGKKNFTYIIGNAQRLSNDNTLIDFGFKNDGKESNIIEVDKKGKEVFNVTVENSASKAYAYRAYRMSFYSDEYQFNVLDDSN</sequence>
<keyword evidence="3" id="KW-1185">Reference proteome</keyword>
<reference evidence="3" key="1">
    <citation type="submission" date="2015-07" db="EMBL/GenBank/DDBJ databases">
        <title>Lactobacillus ginsenosidimutans/EMML 3141/ whole genome sequencing.</title>
        <authorList>
            <person name="Kim M.K."/>
            <person name="Im W.-T."/>
            <person name="Srinivasan S."/>
            <person name="Lee J.-J."/>
        </authorList>
    </citation>
    <scope>NUCLEOTIDE SEQUENCE [LARGE SCALE GENOMIC DNA]</scope>
    <source>
        <strain evidence="3">EMML 3041</strain>
    </source>
</reference>
<dbReference type="InterPro" id="IPR053143">
    <property type="entry name" value="Arylsulfate_ST"/>
</dbReference>
<dbReference type="EMBL" id="CP012034">
    <property type="protein sequence ID" value="AKP68476.1"/>
    <property type="molecule type" value="Genomic_DNA"/>
</dbReference>
<organism evidence="2 3">
    <name type="scientific">Companilactobacillus ginsenosidimutans</name>
    <dbReference type="NCBI Taxonomy" id="1007676"/>
    <lineage>
        <taxon>Bacteria</taxon>
        <taxon>Bacillati</taxon>
        <taxon>Bacillota</taxon>
        <taxon>Bacilli</taxon>
        <taxon>Lactobacillales</taxon>
        <taxon>Lactobacillaceae</taxon>
        <taxon>Companilactobacillus</taxon>
    </lineage>
</organism>
<dbReference type="GO" id="GO:0004062">
    <property type="term" value="F:aryl sulfotransferase activity"/>
    <property type="evidence" value="ECO:0007669"/>
    <property type="project" value="InterPro"/>
</dbReference>
<dbReference type="STRING" id="1007676.ABM34_11400"/>
<dbReference type="SUPFAM" id="SSF50998">
    <property type="entry name" value="Quinoprotein alcohol dehydrogenase-like"/>
    <property type="match status" value="1"/>
</dbReference>
<dbReference type="InterPro" id="IPR010262">
    <property type="entry name" value="Arylsulfotransferase_bact"/>
</dbReference>
<dbReference type="Proteomes" id="UP000036106">
    <property type="component" value="Chromosome"/>
</dbReference>
<dbReference type="InterPro" id="IPR035391">
    <property type="entry name" value="Arylsulfotran_N"/>
</dbReference>
<dbReference type="PANTHER" id="PTHR35340">
    <property type="entry name" value="PQQ ENZYME REPEAT PROTEIN-RELATED"/>
    <property type="match status" value="1"/>
</dbReference>
<dbReference type="InterPro" id="IPR011047">
    <property type="entry name" value="Quinoprotein_ADH-like_sf"/>
</dbReference>
<dbReference type="Pfam" id="PF17425">
    <property type="entry name" value="Arylsulfotran_N"/>
    <property type="match status" value="1"/>
</dbReference>
<accession>A0A0H4QMV4</accession>
<dbReference type="KEGG" id="lgn:ABM34_11400"/>
<evidence type="ECO:0000313" key="2">
    <source>
        <dbReference type="EMBL" id="AKP68476.1"/>
    </source>
</evidence>
<evidence type="ECO:0000313" key="3">
    <source>
        <dbReference type="Proteomes" id="UP000036106"/>
    </source>
</evidence>
<evidence type="ECO:0000259" key="1">
    <source>
        <dbReference type="Pfam" id="PF17425"/>
    </source>
</evidence>
<dbReference type="Pfam" id="PF05935">
    <property type="entry name" value="Arylsulfotrans"/>
    <property type="match status" value="1"/>
</dbReference>
<gene>
    <name evidence="2" type="ORF">ABM34_11400</name>
</gene>
<dbReference type="PATRIC" id="fig|1007676.4.peg.2305"/>
<dbReference type="InterPro" id="IPR038477">
    <property type="entry name" value="ASST_N_sf"/>
</dbReference>
<proteinExistence type="predicted"/>
<dbReference type="PANTHER" id="PTHR35340:SF10">
    <property type="entry name" value="CYTOPLASMIC PROTEIN"/>
    <property type="match status" value="1"/>
</dbReference>
<protein>
    <submittedName>
        <fullName evidence="2">Arylsulfate sulfotransferase</fullName>
    </submittedName>
</protein>
<dbReference type="Gene3D" id="2.60.40.3100">
    <property type="entry name" value="Arylsulphate sulphotransferase monomer, N-terminal domain"/>
    <property type="match status" value="1"/>
</dbReference>